<accession>A0A5B0PWT3</accession>
<dbReference type="AlphaFoldDB" id="A0A5B0PWT3"/>
<name>A0A5B0PWT3_PUCGR</name>
<proteinExistence type="predicted"/>
<organism evidence="3 4">
    <name type="scientific">Puccinia graminis f. sp. tritici</name>
    <dbReference type="NCBI Taxonomy" id="56615"/>
    <lineage>
        <taxon>Eukaryota</taxon>
        <taxon>Fungi</taxon>
        <taxon>Dikarya</taxon>
        <taxon>Basidiomycota</taxon>
        <taxon>Pucciniomycotina</taxon>
        <taxon>Pucciniomycetes</taxon>
        <taxon>Pucciniales</taxon>
        <taxon>Pucciniaceae</taxon>
        <taxon>Puccinia</taxon>
    </lineage>
</organism>
<evidence type="ECO:0000256" key="1">
    <source>
        <dbReference type="SAM" id="SignalP"/>
    </source>
</evidence>
<feature type="chain" id="PRO_5036137855" evidence="1">
    <location>
        <begin position="20"/>
        <end position="400"/>
    </location>
</feature>
<evidence type="ECO:0000313" key="4">
    <source>
        <dbReference type="Proteomes" id="UP000324748"/>
    </source>
</evidence>
<dbReference type="Proteomes" id="UP000324748">
    <property type="component" value="Unassembled WGS sequence"/>
</dbReference>
<evidence type="ECO:0000313" key="2">
    <source>
        <dbReference type="EMBL" id="KAA1088364.1"/>
    </source>
</evidence>
<dbReference type="EMBL" id="VDEP01000406">
    <property type="protein sequence ID" value="KAA1088364.1"/>
    <property type="molecule type" value="Genomic_DNA"/>
</dbReference>
<gene>
    <name evidence="3" type="ORF">PGT21_003743</name>
    <name evidence="2" type="ORF">PGTUg99_019107</name>
</gene>
<sequence length="400" mass="45552">MSLKTGMLLLIFLVSTTVAVEGVTETLPKIRSDSKIDESLWAMSKDENLSYKSAHDMGHQLAQQIISSDKDCFHKVAQRYLPQALFQSDFLIQRYLPPALLQSNHSSQRYSPHELLEFKRLKEDEISIFEETGVLTQGLTQDHKFYLQQGFVSSMIDAFVHNTGMQGKTLQPRFLEIIKQSKLPGGILDDTSHGPLPTELDPSKDIIAYLKDPPSNERSNADDVTQYFFIFQLWCIVERLTRPTSNSALKMVDEHQKFQKLIPFLASLLVVLHDSQMYLEIAPIIAERSDAANSLSQETAKVLSHHGFLPEAFLEDEEIIQHMLKATSLADIHYRILKKNKEFERWALSSPLLNDIYKRAMEKGKELSKESRLLIGYQGSIKAINKKLIHHSLESSNPEA</sequence>
<protein>
    <submittedName>
        <fullName evidence="3">Uncharacterized protein</fullName>
    </submittedName>
</protein>
<keyword evidence="1" id="KW-0732">Signal</keyword>
<keyword evidence="4" id="KW-1185">Reference proteome</keyword>
<dbReference type="Proteomes" id="UP000325313">
    <property type="component" value="Unassembled WGS sequence"/>
</dbReference>
<dbReference type="OrthoDB" id="2497163at2759"/>
<evidence type="ECO:0000313" key="5">
    <source>
        <dbReference type="Proteomes" id="UP000325313"/>
    </source>
</evidence>
<feature type="signal peptide" evidence="1">
    <location>
        <begin position="1"/>
        <end position="19"/>
    </location>
</feature>
<comment type="caution">
    <text evidence="3">The sequence shown here is derived from an EMBL/GenBank/DDBJ whole genome shotgun (WGS) entry which is preliminary data.</text>
</comment>
<evidence type="ECO:0000313" key="3">
    <source>
        <dbReference type="EMBL" id="KAA1105351.1"/>
    </source>
</evidence>
<dbReference type="EMBL" id="VSWC01000040">
    <property type="protein sequence ID" value="KAA1105351.1"/>
    <property type="molecule type" value="Genomic_DNA"/>
</dbReference>
<reference evidence="4 5" key="1">
    <citation type="submission" date="2019-05" db="EMBL/GenBank/DDBJ databases">
        <title>Emergence of the Ug99 lineage of the wheat stem rust pathogen through somatic hybridization.</title>
        <authorList>
            <person name="Li F."/>
            <person name="Upadhyaya N.M."/>
            <person name="Sperschneider J."/>
            <person name="Matny O."/>
            <person name="Nguyen-Phuc H."/>
            <person name="Mago R."/>
            <person name="Raley C."/>
            <person name="Miller M.E."/>
            <person name="Silverstein K.A.T."/>
            <person name="Henningsen E."/>
            <person name="Hirsch C.D."/>
            <person name="Visser B."/>
            <person name="Pretorius Z.A."/>
            <person name="Steffenson B.J."/>
            <person name="Schwessinger B."/>
            <person name="Dodds P.N."/>
            <person name="Figueroa M."/>
        </authorList>
    </citation>
    <scope>NUCLEOTIDE SEQUENCE [LARGE SCALE GENOMIC DNA]</scope>
    <source>
        <strain evidence="3">21-0</strain>
        <strain evidence="2 5">Ug99</strain>
    </source>
</reference>